<dbReference type="GO" id="GO:0051119">
    <property type="term" value="F:sugar transmembrane transporter activity"/>
    <property type="evidence" value="ECO:0007669"/>
    <property type="project" value="InterPro"/>
</dbReference>
<protein>
    <recommendedName>
        <fullName evidence="4">Sugar transporter SWEET1</fullName>
    </recommendedName>
</protein>
<dbReference type="GO" id="GO:0000139">
    <property type="term" value="C:Golgi membrane"/>
    <property type="evidence" value="ECO:0007669"/>
    <property type="project" value="UniProtKB-SubCell"/>
</dbReference>
<dbReference type="Gramene" id="Kaladp0056s0028.1.v1.1">
    <property type="protein sequence ID" value="Kaladp0056s0028.1.v1.1"/>
    <property type="gene ID" value="Kaladp0056s0028.v1.1"/>
</dbReference>
<dbReference type="Pfam" id="PF03083">
    <property type="entry name" value="MtN3_slv"/>
    <property type="match status" value="2"/>
</dbReference>
<reference evidence="14" key="1">
    <citation type="submission" date="2021-01" db="UniProtKB">
        <authorList>
            <consortium name="EnsemblPlants"/>
        </authorList>
    </citation>
    <scope>IDENTIFICATION</scope>
</reference>
<evidence type="ECO:0000256" key="10">
    <source>
        <dbReference type="ARBA" id="ARBA00022989"/>
    </source>
</evidence>
<evidence type="ECO:0000256" key="3">
    <source>
        <dbReference type="ARBA" id="ARBA00007809"/>
    </source>
</evidence>
<evidence type="ECO:0000256" key="8">
    <source>
        <dbReference type="ARBA" id="ARBA00022692"/>
    </source>
</evidence>
<dbReference type="PANTHER" id="PTHR10791">
    <property type="entry name" value="RAG1-ACTIVATING PROTEIN 1"/>
    <property type="match status" value="1"/>
</dbReference>
<evidence type="ECO:0000256" key="2">
    <source>
        <dbReference type="ARBA" id="ARBA00004653"/>
    </source>
</evidence>
<dbReference type="AlphaFoldDB" id="A0A7N0U6Y1"/>
<name>A0A7N0U6Y1_KALFE</name>
<evidence type="ECO:0000256" key="7">
    <source>
        <dbReference type="ARBA" id="ARBA00022597"/>
    </source>
</evidence>
<dbReference type="FunFam" id="1.20.1280.290:FF:000001">
    <property type="entry name" value="Bidirectional sugar transporter SWEET"/>
    <property type="match status" value="1"/>
</dbReference>
<dbReference type="PANTHER" id="PTHR10791:SF22">
    <property type="entry name" value="BIDIRECTIONAL SUGAR TRANSPORTER SWEET11"/>
    <property type="match status" value="1"/>
</dbReference>
<dbReference type="InterPro" id="IPR047664">
    <property type="entry name" value="SWEET"/>
</dbReference>
<dbReference type="FunFam" id="1.20.1280.290:FF:000004">
    <property type="entry name" value="Sugar transporter SWEET"/>
    <property type="match status" value="1"/>
</dbReference>
<keyword evidence="12 13" id="KW-0472">Membrane</keyword>
<evidence type="ECO:0000256" key="1">
    <source>
        <dbReference type="ARBA" id="ARBA00004651"/>
    </source>
</evidence>
<dbReference type="Gene3D" id="1.20.1280.290">
    <property type="match status" value="2"/>
</dbReference>
<comment type="similarity">
    <text evidence="3">Belongs to the SWEET sugar transporter family.</text>
</comment>
<keyword evidence="7" id="KW-0762">Sugar transport</keyword>
<organism evidence="14 15">
    <name type="scientific">Kalanchoe fedtschenkoi</name>
    <name type="common">Lavender scallops</name>
    <name type="synonym">South American air plant</name>
    <dbReference type="NCBI Taxonomy" id="63787"/>
    <lineage>
        <taxon>Eukaryota</taxon>
        <taxon>Viridiplantae</taxon>
        <taxon>Streptophyta</taxon>
        <taxon>Embryophyta</taxon>
        <taxon>Tracheophyta</taxon>
        <taxon>Spermatophyta</taxon>
        <taxon>Magnoliopsida</taxon>
        <taxon>eudicotyledons</taxon>
        <taxon>Gunneridae</taxon>
        <taxon>Pentapetalae</taxon>
        <taxon>Saxifragales</taxon>
        <taxon>Crassulaceae</taxon>
        <taxon>Kalanchoe</taxon>
    </lineage>
</organism>
<dbReference type="InterPro" id="IPR004316">
    <property type="entry name" value="SWEET_rpt"/>
</dbReference>
<feature type="transmembrane region" description="Helical" evidence="13">
    <location>
        <begin position="106"/>
        <end position="129"/>
    </location>
</feature>
<proteinExistence type="inferred from homology"/>
<feature type="transmembrane region" description="Helical" evidence="13">
    <location>
        <begin position="20"/>
        <end position="40"/>
    </location>
</feature>
<evidence type="ECO:0000313" key="15">
    <source>
        <dbReference type="Proteomes" id="UP000594263"/>
    </source>
</evidence>
<accession>A0A7N0U6Y1</accession>
<dbReference type="Proteomes" id="UP000594263">
    <property type="component" value="Unplaced"/>
</dbReference>
<evidence type="ECO:0000256" key="5">
    <source>
        <dbReference type="ARBA" id="ARBA00022448"/>
    </source>
</evidence>
<evidence type="ECO:0000313" key="14">
    <source>
        <dbReference type="EnsemblPlants" id="Kaladp0056s0028.1.v1.1"/>
    </source>
</evidence>
<evidence type="ECO:0000256" key="13">
    <source>
        <dbReference type="SAM" id="Phobius"/>
    </source>
</evidence>
<comment type="subcellular location">
    <subcellularLocation>
        <location evidence="1">Cell membrane</location>
        <topology evidence="1">Multi-pass membrane protein</topology>
    </subcellularLocation>
    <subcellularLocation>
        <location evidence="2">Golgi apparatus membrane</location>
        <topology evidence="2">Multi-pass membrane protein</topology>
    </subcellularLocation>
</comment>
<keyword evidence="8 13" id="KW-0812">Transmembrane</keyword>
<keyword evidence="9" id="KW-0677">Repeat</keyword>
<evidence type="ECO:0000256" key="4">
    <source>
        <dbReference type="ARBA" id="ARBA00021741"/>
    </source>
</evidence>
<feature type="transmembrane region" description="Helical" evidence="13">
    <location>
        <begin position="46"/>
        <end position="69"/>
    </location>
</feature>
<keyword evidence="5" id="KW-0813">Transport</keyword>
<evidence type="ECO:0000256" key="9">
    <source>
        <dbReference type="ARBA" id="ARBA00022737"/>
    </source>
</evidence>
<sequence>MLSPIPTFYRICKKKSTEGFECTPYVVTLLSTMVWLYYALHQVNVFLLITINSVGVVIETVYVVIFTIYATKAARISTMKLLLLLGFGGFGTVVIVSQFIIKDEAIRIQVIGWVCVAFAVAVFAAPLSIIKQVIRTKSVEFMPFGLSLTVTLGAIVWFMYGLLLKDLFVAVSNHNS</sequence>
<evidence type="ECO:0000256" key="11">
    <source>
        <dbReference type="ARBA" id="ARBA00023034"/>
    </source>
</evidence>
<dbReference type="EnsemblPlants" id="Kaladp0056s0028.1.v1.1">
    <property type="protein sequence ID" value="Kaladp0056s0028.1.v1.1"/>
    <property type="gene ID" value="Kaladp0056s0028.v1.1"/>
</dbReference>
<keyword evidence="10 13" id="KW-1133">Transmembrane helix</keyword>
<dbReference type="GO" id="GO:0005886">
    <property type="term" value="C:plasma membrane"/>
    <property type="evidence" value="ECO:0007669"/>
    <property type="project" value="UniProtKB-SubCell"/>
</dbReference>
<evidence type="ECO:0000256" key="12">
    <source>
        <dbReference type="ARBA" id="ARBA00023136"/>
    </source>
</evidence>
<dbReference type="OMA" id="NGHAFMI"/>
<keyword evidence="6" id="KW-1003">Cell membrane</keyword>
<keyword evidence="11" id="KW-0333">Golgi apparatus</keyword>
<keyword evidence="15" id="KW-1185">Reference proteome</keyword>
<feature type="transmembrane region" description="Helical" evidence="13">
    <location>
        <begin position="141"/>
        <end position="163"/>
    </location>
</feature>
<feature type="transmembrane region" description="Helical" evidence="13">
    <location>
        <begin position="81"/>
        <end position="100"/>
    </location>
</feature>
<evidence type="ECO:0000256" key="6">
    <source>
        <dbReference type="ARBA" id="ARBA00022475"/>
    </source>
</evidence>